<accession>A0A974PUQ3</accession>
<organism evidence="2 3">
    <name type="scientific">Xanthobacter dioxanivorans</name>
    <dbReference type="NCBI Taxonomy" id="2528964"/>
    <lineage>
        <taxon>Bacteria</taxon>
        <taxon>Pseudomonadati</taxon>
        <taxon>Pseudomonadota</taxon>
        <taxon>Alphaproteobacteria</taxon>
        <taxon>Hyphomicrobiales</taxon>
        <taxon>Xanthobacteraceae</taxon>
        <taxon>Xanthobacter</taxon>
    </lineage>
</organism>
<protein>
    <recommendedName>
        <fullName evidence="4">DUF4175 domain-containing protein</fullName>
    </recommendedName>
</protein>
<feature type="transmembrane region" description="Helical" evidence="1">
    <location>
        <begin position="108"/>
        <end position="129"/>
    </location>
</feature>
<evidence type="ECO:0008006" key="4">
    <source>
        <dbReference type="Google" id="ProtNLM"/>
    </source>
</evidence>
<sequence length="144" mass="14874">MVLGILLSITAIGVVCWLLFTLAIYALPLFAGITVGTWAYGTGAGWPGGIVVGLLAAGLMLGVGQFLFAFARPVWLRLTIGLVFAAPAAVAGYHAVHGIAKHAMPSETWQFIFSVVGAIAIGATAWIRIAGAEPARSGRNLARG</sequence>
<dbReference type="EMBL" id="CP063362">
    <property type="protein sequence ID" value="QRG09801.1"/>
    <property type="molecule type" value="Genomic_DNA"/>
</dbReference>
<dbReference type="Proteomes" id="UP000596427">
    <property type="component" value="Chromosome"/>
</dbReference>
<evidence type="ECO:0000313" key="3">
    <source>
        <dbReference type="Proteomes" id="UP000596427"/>
    </source>
</evidence>
<evidence type="ECO:0000256" key="1">
    <source>
        <dbReference type="SAM" id="Phobius"/>
    </source>
</evidence>
<gene>
    <name evidence="2" type="ORF">EZH22_22540</name>
</gene>
<dbReference type="AlphaFoldDB" id="A0A974PUQ3"/>
<dbReference type="RefSeq" id="WP_203196710.1">
    <property type="nucleotide sequence ID" value="NZ_CP063362.1"/>
</dbReference>
<feature type="transmembrane region" description="Helical" evidence="1">
    <location>
        <begin position="12"/>
        <end position="40"/>
    </location>
</feature>
<feature type="transmembrane region" description="Helical" evidence="1">
    <location>
        <begin position="46"/>
        <end position="68"/>
    </location>
</feature>
<keyword evidence="1" id="KW-0472">Membrane</keyword>
<keyword evidence="3" id="KW-1185">Reference proteome</keyword>
<keyword evidence="1" id="KW-0812">Transmembrane</keyword>
<name>A0A974PUQ3_9HYPH</name>
<dbReference type="KEGG" id="xdi:EZH22_22540"/>
<evidence type="ECO:0000313" key="2">
    <source>
        <dbReference type="EMBL" id="QRG09801.1"/>
    </source>
</evidence>
<reference evidence="2 3" key="1">
    <citation type="submission" date="2020-10" db="EMBL/GenBank/DDBJ databases">
        <title>Degradation of 1,4-Dioxane by Xanthobacter sp. YN2, via a Novel Group-2 Soluble Di-Iron Monooxygenase.</title>
        <authorList>
            <person name="Ma F."/>
            <person name="Wang Y."/>
            <person name="Yang J."/>
            <person name="Guo H."/>
            <person name="Su D."/>
            <person name="Yu L."/>
        </authorList>
    </citation>
    <scope>NUCLEOTIDE SEQUENCE [LARGE SCALE GENOMIC DNA]</scope>
    <source>
        <strain evidence="2 3">YN2</strain>
    </source>
</reference>
<keyword evidence="1" id="KW-1133">Transmembrane helix</keyword>
<proteinExistence type="predicted"/>
<feature type="transmembrane region" description="Helical" evidence="1">
    <location>
        <begin position="75"/>
        <end position="96"/>
    </location>
</feature>